<evidence type="ECO:0000313" key="2">
    <source>
        <dbReference type="EMBL" id="OIQ89950.1"/>
    </source>
</evidence>
<dbReference type="AlphaFoldDB" id="A0A1J5R1W4"/>
<comment type="caution">
    <text evidence="2">The sequence shown here is derived from an EMBL/GenBank/DDBJ whole genome shotgun (WGS) entry which is preliminary data.</text>
</comment>
<dbReference type="InterPro" id="IPR023296">
    <property type="entry name" value="Glyco_hydro_beta-prop_sf"/>
</dbReference>
<evidence type="ECO:0000259" key="1">
    <source>
        <dbReference type="Pfam" id="PF24793"/>
    </source>
</evidence>
<proteinExistence type="predicted"/>
<dbReference type="Pfam" id="PF24793">
    <property type="entry name" value="GINT1_N"/>
    <property type="match status" value="1"/>
</dbReference>
<gene>
    <name evidence="2" type="ORF">GALL_281430</name>
</gene>
<accession>A0A1J5R1W4</accession>
<organism evidence="2">
    <name type="scientific">mine drainage metagenome</name>
    <dbReference type="NCBI Taxonomy" id="410659"/>
    <lineage>
        <taxon>unclassified sequences</taxon>
        <taxon>metagenomes</taxon>
        <taxon>ecological metagenomes</taxon>
    </lineage>
</organism>
<dbReference type="EMBL" id="MLJW01000310">
    <property type="protein sequence ID" value="OIQ89950.1"/>
    <property type="molecule type" value="Genomic_DNA"/>
</dbReference>
<dbReference type="InterPro" id="IPR056442">
    <property type="entry name" value="GINT1_N"/>
</dbReference>
<feature type="domain" description="Glucosamine inositolphosphorylceramide transferase 1 N-terminal" evidence="1">
    <location>
        <begin position="302"/>
        <end position="510"/>
    </location>
</feature>
<sequence length="559" mass="61860">MGAARGAAPSTSDQERAEVLRWAIVVNRGQPEAQTSELLAWAESQSGLAAPVVVEVDQAACDRSPRRDRAAAAMLRWIQRVEGHGPAGHAGEASRAASSAAVNVPHPDDAADAGLAALGTLRLDVLVDLTEDGCAQRLCSAARLGVLAVWYCGACRPGSDAAHGFWEVWRRDDTVQIEIRQVVDGSQSVLRQLRTTTQGGYALNRAVLLARAQRALRRLLREVAEHGRWMAATDLMPNAQLQRGAPCVTLQLAYLARRAWQAGQRMLNRYVMRRRPDWAVRVVEGDWRGACLGQARRLPTPPNRFLADPFVVSRDGQSVVFVEEFDRARARGHIAAYDVSSPGGGKLGDVIVEPFHMSFPFVFEYESKLYMCPEIAQSRELRIYECSDFPLGWKLHSTPLRDIEAADPMILPWDGRWWLLLSLDGDEVGDQCTELHAYYADDPLSGQWVAHRGNPLIVDSTRGRNGGLLRAGERLFRVGQRQAMGVYGRACGIYAIDTLTESDFQERHVARVDPAFLRGACGVHHMHSDGRFTVFDLVELRSAVPARVRRALRRVRAAP</sequence>
<reference evidence="2" key="1">
    <citation type="submission" date="2016-10" db="EMBL/GenBank/DDBJ databases">
        <title>Sequence of Gallionella enrichment culture.</title>
        <authorList>
            <person name="Poehlein A."/>
            <person name="Muehling M."/>
            <person name="Daniel R."/>
        </authorList>
    </citation>
    <scope>NUCLEOTIDE SEQUENCE</scope>
</reference>
<protein>
    <recommendedName>
        <fullName evidence="1">Glucosamine inositolphosphorylceramide transferase 1 N-terminal domain-containing protein</fullName>
    </recommendedName>
</protein>
<name>A0A1J5R1W4_9ZZZZ</name>
<dbReference type="SUPFAM" id="SSF75005">
    <property type="entry name" value="Arabinanase/levansucrase/invertase"/>
    <property type="match status" value="1"/>
</dbReference>